<reference evidence="1 2" key="1">
    <citation type="journal article" date="2021" name="BMC Genomics">
        <title>Datura genome reveals duplications of psychoactive alkaloid biosynthetic genes and high mutation rate following tissue culture.</title>
        <authorList>
            <person name="Rajewski A."/>
            <person name="Carter-House D."/>
            <person name="Stajich J."/>
            <person name="Litt A."/>
        </authorList>
    </citation>
    <scope>NUCLEOTIDE SEQUENCE [LARGE SCALE GENOMIC DNA]</scope>
    <source>
        <strain evidence="1">AR-01</strain>
    </source>
</reference>
<dbReference type="EMBL" id="JACEIK010106493">
    <property type="protein sequence ID" value="MCE5167426.1"/>
    <property type="molecule type" value="Genomic_DNA"/>
</dbReference>
<evidence type="ECO:0000313" key="2">
    <source>
        <dbReference type="Proteomes" id="UP000823775"/>
    </source>
</evidence>
<dbReference type="Proteomes" id="UP000823775">
    <property type="component" value="Unassembled WGS sequence"/>
</dbReference>
<keyword evidence="2" id="KW-1185">Reference proteome</keyword>
<sequence>NPARGRMRRGIRRCFAGVAASGEEREVRRLVAGCCYCRHQKLWRFSTGSVAMVTRVSPEISEGVSGNWFGCGGLTGEERDPAALRRCRCLRRRKMEILVVRQCCFAGEGEQTRE</sequence>
<organism evidence="1 2">
    <name type="scientific">Datura stramonium</name>
    <name type="common">Jimsonweed</name>
    <name type="synonym">Common thornapple</name>
    <dbReference type="NCBI Taxonomy" id="4076"/>
    <lineage>
        <taxon>Eukaryota</taxon>
        <taxon>Viridiplantae</taxon>
        <taxon>Streptophyta</taxon>
        <taxon>Embryophyta</taxon>
        <taxon>Tracheophyta</taxon>
        <taxon>Spermatophyta</taxon>
        <taxon>Magnoliopsida</taxon>
        <taxon>eudicotyledons</taxon>
        <taxon>Gunneridae</taxon>
        <taxon>Pentapetalae</taxon>
        <taxon>asterids</taxon>
        <taxon>lamiids</taxon>
        <taxon>Solanales</taxon>
        <taxon>Solanaceae</taxon>
        <taxon>Solanoideae</taxon>
        <taxon>Datureae</taxon>
        <taxon>Datura</taxon>
    </lineage>
</organism>
<evidence type="ECO:0000313" key="1">
    <source>
        <dbReference type="EMBL" id="MCE5167426.1"/>
    </source>
</evidence>
<comment type="caution">
    <text evidence="1">The sequence shown here is derived from an EMBL/GenBank/DDBJ whole genome shotgun (WGS) entry which is preliminary data.</text>
</comment>
<proteinExistence type="predicted"/>
<protein>
    <submittedName>
        <fullName evidence="1">Uncharacterized protein</fullName>
    </submittedName>
</protein>
<gene>
    <name evidence="1" type="ORF">HAX54_001656</name>
</gene>
<accession>A0ABS8Y6Y5</accession>
<feature type="non-terminal residue" evidence="1">
    <location>
        <position position="1"/>
    </location>
</feature>
<name>A0ABS8Y6Y5_DATST</name>